<dbReference type="Proteomes" id="UP000283269">
    <property type="component" value="Unassembled WGS sequence"/>
</dbReference>
<protein>
    <submittedName>
        <fullName evidence="1">Uncharacterized protein</fullName>
    </submittedName>
</protein>
<name>A0A409WQY0_PSICY</name>
<sequence length="467" mass="53350">GSESESSIHRLPFEVIAHIFEFYVEVTKAWFYKPVKGPLLLGAICQLWRDIAWTTPSLWVTLTFKLEDDTTERQVQLAIGWLHRSGELPLSVYFHSYRRMPEMEPIIFPLIDVIIQLFARCRCLELNGLSSLALSRFSRYQGLSGLQSLHLKRIQLTTPFDLGSQAAPTELNIQDIHLNFLVIDWSNLTDLSAYGLHFDEVLQVLSLAPRMVRCYQDSVASSTSSTGYQSIIHLHLKDLFMELHDNSEITSFFQYTTFPNLSHYQVKTRSEFPTMTFLGFLDRSSCSIQTLGITTSFISAESLIQIAEVLHSVTNLILDTSWSPLHPFYNALCEDSRYANHSILPANVVLLPLLQRLSITTHRPFPWAWLSGIRHQYLYNGHTRTALPGRLDLRSVTVSSELAYDSSSRKGLIDNWETFSELMDLKKYLDLSLKLRRKGDISCGLFGLSYIKLQETGAGRQFDIKLP</sequence>
<proteinExistence type="predicted"/>
<dbReference type="InParanoid" id="A0A409WQY0"/>
<dbReference type="EMBL" id="NHYD01003302">
    <property type="protein sequence ID" value="PPQ80918.1"/>
    <property type="molecule type" value="Genomic_DNA"/>
</dbReference>
<keyword evidence="2" id="KW-1185">Reference proteome</keyword>
<dbReference type="AlphaFoldDB" id="A0A409WQY0"/>
<comment type="caution">
    <text evidence="1">The sequence shown here is derived from an EMBL/GenBank/DDBJ whole genome shotgun (WGS) entry which is preliminary data.</text>
</comment>
<evidence type="ECO:0000313" key="1">
    <source>
        <dbReference type="EMBL" id="PPQ80918.1"/>
    </source>
</evidence>
<organism evidence="1 2">
    <name type="scientific">Psilocybe cyanescens</name>
    <dbReference type="NCBI Taxonomy" id="93625"/>
    <lineage>
        <taxon>Eukaryota</taxon>
        <taxon>Fungi</taxon>
        <taxon>Dikarya</taxon>
        <taxon>Basidiomycota</taxon>
        <taxon>Agaricomycotina</taxon>
        <taxon>Agaricomycetes</taxon>
        <taxon>Agaricomycetidae</taxon>
        <taxon>Agaricales</taxon>
        <taxon>Agaricineae</taxon>
        <taxon>Strophariaceae</taxon>
        <taxon>Psilocybe</taxon>
    </lineage>
</organism>
<reference evidence="1 2" key="1">
    <citation type="journal article" date="2018" name="Evol. Lett.">
        <title>Horizontal gene cluster transfer increased hallucinogenic mushroom diversity.</title>
        <authorList>
            <person name="Reynolds H.T."/>
            <person name="Vijayakumar V."/>
            <person name="Gluck-Thaler E."/>
            <person name="Korotkin H.B."/>
            <person name="Matheny P.B."/>
            <person name="Slot J.C."/>
        </authorList>
    </citation>
    <scope>NUCLEOTIDE SEQUENCE [LARGE SCALE GENOMIC DNA]</scope>
    <source>
        <strain evidence="1 2">2631</strain>
    </source>
</reference>
<dbReference type="OrthoDB" id="2269034at2759"/>
<gene>
    <name evidence="1" type="ORF">CVT25_014336</name>
</gene>
<dbReference type="Gene3D" id="1.20.1280.50">
    <property type="match status" value="1"/>
</dbReference>
<evidence type="ECO:0000313" key="2">
    <source>
        <dbReference type="Proteomes" id="UP000283269"/>
    </source>
</evidence>
<accession>A0A409WQY0</accession>
<feature type="non-terminal residue" evidence="1">
    <location>
        <position position="1"/>
    </location>
</feature>